<sequence length="538" mass="54671">MTTVARVAVSAPCSGHGKTAVAVGLLAAYAARGLTTAGFKIGPDHADAAYLGLASGRPGRNIDPRLVGTRRIAPLFAHGAAGADLAVVEGTMGLFDSIGEHPETDSTAAVCVGLRAPVVLVVDAAAMGHSVAALVHGFRAYDELVQLGGVILNRVASDHHERLLREALDDIGVPVFGALRRQVLSRALPGREHGVVPVAHRSLEAYRGVRRLGEAIAGAVDLDRILALARSAPQLPVDRWSASAAAAEGLYSVAAEGLYSVRSGSSEDRSAGVAGAGGGPPDPPAPDPAARVPRPVVALAGGPGTAYSYPETAELLVAAGAEVRVLDPLRDEALPAGTAALVVGGGLPESYAEELSANQRLCAAVADFARAGHPVLAEGTGALWLAREFDGRPMCGVLDATGVGTGHVVIGYREATAQAPSVVAQPGDRLFGYKQHAAVLLPRAGQTPAWRWPGGPPEGFVWGGVHASQLILHWAGVPGIARRLVAAAFRHVDRPDVLPTGPGSGAALPPLPAASAAPVSPAAPVSALPLDSPGRVMA</sequence>
<gene>
    <name evidence="10" type="ORF">ACFQ4H_12225</name>
</gene>
<evidence type="ECO:0000256" key="7">
    <source>
        <dbReference type="SAM" id="MobiDB-lite"/>
    </source>
</evidence>
<evidence type="ECO:0000256" key="2">
    <source>
        <dbReference type="ARBA" id="ARBA00022598"/>
    </source>
</evidence>
<keyword evidence="2" id="KW-0436">Ligase</keyword>
<evidence type="ECO:0000256" key="1">
    <source>
        <dbReference type="ARBA" id="ARBA00001946"/>
    </source>
</evidence>
<accession>A0ABW3YBM7</accession>
<feature type="domain" description="CobQ/CobB/MinD/ParA nucleotide binding" evidence="8">
    <location>
        <begin position="8"/>
        <end position="188"/>
    </location>
</feature>
<keyword evidence="5" id="KW-0460">Magnesium</keyword>
<feature type="domain" description="CobB/CobQ-like glutamine amidotransferase" evidence="9">
    <location>
        <begin position="314"/>
        <end position="452"/>
    </location>
</feature>
<dbReference type="InterPro" id="IPR027417">
    <property type="entry name" value="P-loop_NTPase"/>
</dbReference>
<evidence type="ECO:0000313" key="10">
    <source>
        <dbReference type="EMBL" id="MFD1321858.1"/>
    </source>
</evidence>
<evidence type="ECO:0000256" key="4">
    <source>
        <dbReference type="ARBA" id="ARBA00022840"/>
    </source>
</evidence>
<dbReference type="NCBIfam" id="NF002204">
    <property type="entry name" value="PRK01077.1"/>
    <property type="match status" value="1"/>
</dbReference>
<dbReference type="EMBL" id="JBHTMP010000015">
    <property type="protein sequence ID" value="MFD1321858.1"/>
    <property type="molecule type" value="Genomic_DNA"/>
</dbReference>
<dbReference type="Gene3D" id="3.40.50.300">
    <property type="entry name" value="P-loop containing nucleotide triphosphate hydrolases"/>
    <property type="match status" value="1"/>
</dbReference>
<keyword evidence="6" id="KW-0315">Glutamine amidotransferase</keyword>
<evidence type="ECO:0000256" key="3">
    <source>
        <dbReference type="ARBA" id="ARBA00022741"/>
    </source>
</evidence>
<dbReference type="SUPFAM" id="SSF52540">
    <property type="entry name" value="P-loop containing nucleoside triphosphate hydrolases"/>
    <property type="match status" value="1"/>
</dbReference>
<dbReference type="PROSITE" id="PS51274">
    <property type="entry name" value="GATASE_COBBQ"/>
    <property type="match status" value="1"/>
</dbReference>
<dbReference type="InterPro" id="IPR011698">
    <property type="entry name" value="GATase_3"/>
</dbReference>
<organism evidence="10 11">
    <name type="scientific">Micromonospora sonneratiae</name>
    <dbReference type="NCBI Taxonomy" id="1184706"/>
    <lineage>
        <taxon>Bacteria</taxon>
        <taxon>Bacillati</taxon>
        <taxon>Actinomycetota</taxon>
        <taxon>Actinomycetes</taxon>
        <taxon>Micromonosporales</taxon>
        <taxon>Micromonosporaceae</taxon>
        <taxon>Micromonospora</taxon>
    </lineage>
</organism>
<dbReference type="Pfam" id="PF07685">
    <property type="entry name" value="GATase_3"/>
    <property type="match status" value="1"/>
</dbReference>
<name>A0ABW3YBM7_9ACTN</name>
<evidence type="ECO:0000256" key="5">
    <source>
        <dbReference type="ARBA" id="ARBA00022842"/>
    </source>
</evidence>
<dbReference type="PANTHER" id="PTHR43873:SF1">
    <property type="entry name" value="COBYRINATE A,C-DIAMIDE SYNTHASE"/>
    <property type="match status" value="1"/>
</dbReference>
<evidence type="ECO:0000259" key="9">
    <source>
        <dbReference type="Pfam" id="PF07685"/>
    </source>
</evidence>
<protein>
    <submittedName>
        <fullName evidence="10">Cobyrinate a,c-diamide synthase</fullName>
    </submittedName>
</protein>
<dbReference type="Pfam" id="PF01656">
    <property type="entry name" value="CbiA"/>
    <property type="match status" value="1"/>
</dbReference>
<dbReference type="PANTHER" id="PTHR43873">
    <property type="entry name" value="COBYRINATE A,C-DIAMIDE SYNTHASE"/>
    <property type="match status" value="1"/>
</dbReference>
<proteinExistence type="predicted"/>
<dbReference type="Proteomes" id="UP001597260">
    <property type="component" value="Unassembled WGS sequence"/>
</dbReference>
<dbReference type="SUPFAM" id="SSF52317">
    <property type="entry name" value="Class I glutamine amidotransferase-like"/>
    <property type="match status" value="1"/>
</dbReference>
<reference evidence="11" key="1">
    <citation type="journal article" date="2019" name="Int. J. Syst. Evol. Microbiol.">
        <title>The Global Catalogue of Microorganisms (GCM) 10K type strain sequencing project: providing services to taxonomists for standard genome sequencing and annotation.</title>
        <authorList>
            <consortium name="The Broad Institute Genomics Platform"/>
            <consortium name="The Broad Institute Genome Sequencing Center for Infectious Disease"/>
            <person name="Wu L."/>
            <person name="Ma J."/>
        </authorList>
    </citation>
    <scope>NUCLEOTIDE SEQUENCE [LARGE SCALE GENOMIC DNA]</scope>
    <source>
        <strain evidence="11">JCM 31037</strain>
    </source>
</reference>
<dbReference type="InterPro" id="IPR004484">
    <property type="entry name" value="CbiA/CobB_synth"/>
</dbReference>
<comment type="cofactor">
    <cofactor evidence="1">
        <name>Mg(2+)</name>
        <dbReference type="ChEBI" id="CHEBI:18420"/>
    </cofactor>
</comment>
<dbReference type="InterPro" id="IPR002586">
    <property type="entry name" value="CobQ/CobB/MinD/ParA_Nub-bd_dom"/>
</dbReference>
<dbReference type="InterPro" id="IPR029062">
    <property type="entry name" value="Class_I_gatase-like"/>
</dbReference>
<evidence type="ECO:0000256" key="6">
    <source>
        <dbReference type="ARBA" id="ARBA00022962"/>
    </source>
</evidence>
<keyword evidence="3" id="KW-0547">Nucleotide-binding</keyword>
<keyword evidence="4" id="KW-0067">ATP-binding</keyword>
<evidence type="ECO:0000259" key="8">
    <source>
        <dbReference type="Pfam" id="PF01656"/>
    </source>
</evidence>
<dbReference type="RefSeq" id="WP_377570205.1">
    <property type="nucleotide sequence ID" value="NZ_JBHTMP010000015.1"/>
</dbReference>
<keyword evidence="11" id="KW-1185">Reference proteome</keyword>
<evidence type="ECO:0000313" key="11">
    <source>
        <dbReference type="Proteomes" id="UP001597260"/>
    </source>
</evidence>
<feature type="region of interest" description="Disordered" evidence="7">
    <location>
        <begin position="269"/>
        <end position="292"/>
    </location>
</feature>
<comment type="caution">
    <text evidence="10">The sequence shown here is derived from an EMBL/GenBank/DDBJ whole genome shotgun (WGS) entry which is preliminary data.</text>
</comment>